<evidence type="ECO:0000313" key="7">
    <source>
        <dbReference type="Proteomes" id="UP000663877"/>
    </source>
</evidence>
<name>A0A814XWB2_9BILA</name>
<accession>A0A814XWB2</accession>
<proteinExistence type="predicted"/>
<evidence type="ECO:0000313" key="6">
    <source>
        <dbReference type="Proteomes" id="UP000663832"/>
    </source>
</evidence>
<evidence type="ECO:0000313" key="5">
    <source>
        <dbReference type="EMBL" id="CAF1546245.1"/>
    </source>
</evidence>
<evidence type="ECO:0000313" key="3">
    <source>
        <dbReference type="EMBL" id="CAF1257669.1"/>
    </source>
</evidence>
<sequence length="150" mass="16495">MCDQSIIIKLFDTVASVACDLFRGCCGSKYNYNYEGSTLNYVMKNKFITGGDVLISNSDGSKFINKIKEKHLNSLLHDREGLITMDLSKSLTRFSITSGPAETLNGNSVVFGEIINGMEIIQSIADRYQDVDADGGARLTNIKIYSCGEK</sequence>
<dbReference type="Pfam" id="PF00160">
    <property type="entry name" value="Pro_isomerase"/>
    <property type="match status" value="1"/>
</dbReference>
<dbReference type="GO" id="GO:0005737">
    <property type="term" value="C:cytoplasm"/>
    <property type="evidence" value="ECO:0007669"/>
    <property type="project" value="TreeGrafter"/>
</dbReference>
<dbReference type="PROSITE" id="PS50072">
    <property type="entry name" value="CSA_PPIASE_2"/>
    <property type="match status" value="1"/>
</dbReference>
<dbReference type="SUPFAM" id="SSF50891">
    <property type="entry name" value="Cyclophilin-like"/>
    <property type="match status" value="1"/>
</dbReference>
<dbReference type="InterPro" id="IPR002130">
    <property type="entry name" value="Cyclophilin-type_PPIase_dom"/>
</dbReference>
<dbReference type="InterPro" id="IPR029000">
    <property type="entry name" value="Cyclophilin-like_dom_sf"/>
</dbReference>
<protein>
    <recommendedName>
        <fullName evidence="1">PPIase cyclophilin-type domain-containing protein</fullName>
    </recommendedName>
</protein>
<organism evidence="2 7">
    <name type="scientific">Adineta steineri</name>
    <dbReference type="NCBI Taxonomy" id="433720"/>
    <lineage>
        <taxon>Eukaryota</taxon>
        <taxon>Metazoa</taxon>
        <taxon>Spiralia</taxon>
        <taxon>Gnathifera</taxon>
        <taxon>Rotifera</taxon>
        <taxon>Eurotatoria</taxon>
        <taxon>Bdelloidea</taxon>
        <taxon>Adinetida</taxon>
        <taxon>Adinetidae</taxon>
        <taxon>Adineta</taxon>
    </lineage>
</organism>
<dbReference type="GO" id="GO:0016018">
    <property type="term" value="F:cyclosporin A binding"/>
    <property type="evidence" value="ECO:0007669"/>
    <property type="project" value="TreeGrafter"/>
</dbReference>
<gene>
    <name evidence="2" type="ORF">BJG266_LOCUS27993</name>
    <name evidence="3" type="ORF">BJG266_LOCUS29946</name>
    <name evidence="4" type="ORF">QVE165_LOCUS39342</name>
    <name evidence="5" type="ORF">QVE165_LOCUS46700</name>
</gene>
<keyword evidence="6" id="KW-1185">Reference proteome</keyword>
<dbReference type="Proteomes" id="UP000663832">
    <property type="component" value="Unassembled WGS sequence"/>
</dbReference>
<feature type="domain" description="PPIase cyclophilin-type" evidence="1">
    <location>
        <begin position="6"/>
        <end position="149"/>
    </location>
</feature>
<dbReference type="PANTHER" id="PTHR11071:SF561">
    <property type="entry name" value="PEPTIDYL-PROLYL CIS-TRANS ISOMERASE D-RELATED"/>
    <property type="match status" value="1"/>
</dbReference>
<dbReference type="EMBL" id="CAJNOM010000435">
    <property type="protein sequence ID" value="CAF1436891.1"/>
    <property type="molecule type" value="Genomic_DNA"/>
</dbReference>
<dbReference type="Gene3D" id="2.40.100.10">
    <property type="entry name" value="Cyclophilin-like"/>
    <property type="match status" value="1"/>
</dbReference>
<dbReference type="PANTHER" id="PTHR11071">
    <property type="entry name" value="PEPTIDYL-PROLYL CIS-TRANS ISOMERASE"/>
    <property type="match status" value="1"/>
</dbReference>
<evidence type="ECO:0000259" key="1">
    <source>
        <dbReference type="PROSITE" id="PS50072"/>
    </source>
</evidence>
<dbReference type="EMBL" id="CAJNOI010000274">
    <property type="protein sequence ID" value="CAF1221232.1"/>
    <property type="molecule type" value="Genomic_DNA"/>
</dbReference>
<dbReference type="AlphaFoldDB" id="A0A814XWB2"/>
<dbReference type="OrthoDB" id="10024597at2759"/>
<dbReference type="Proteomes" id="UP000663877">
    <property type="component" value="Unassembled WGS sequence"/>
</dbReference>
<dbReference type="EMBL" id="CAJNOI010000365">
    <property type="protein sequence ID" value="CAF1257669.1"/>
    <property type="molecule type" value="Genomic_DNA"/>
</dbReference>
<dbReference type="GO" id="GO:0003755">
    <property type="term" value="F:peptidyl-prolyl cis-trans isomerase activity"/>
    <property type="evidence" value="ECO:0007669"/>
    <property type="project" value="InterPro"/>
</dbReference>
<evidence type="ECO:0000313" key="2">
    <source>
        <dbReference type="EMBL" id="CAF1221232.1"/>
    </source>
</evidence>
<evidence type="ECO:0000313" key="4">
    <source>
        <dbReference type="EMBL" id="CAF1436891.1"/>
    </source>
</evidence>
<dbReference type="GO" id="GO:0006457">
    <property type="term" value="P:protein folding"/>
    <property type="evidence" value="ECO:0007669"/>
    <property type="project" value="TreeGrafter"/>
</dbReference>
<reference evidence="2" key="1">
    <citation type="submission" date="2021-02" db="EMBL/GenBank/DDBJ databases">
        <authorList>
            <person name="Nowell W R."/>
        </authorList>
    </citation>
    <scope>NUCLEOTIDE SEQUENCE</scope>
</reference>
<dbReference type="EMBL" id="CAJNOM010000704">
    <property type="protein sequence ID" value="CAF1546245.1"/>
    <property type="molecule type" value="Genomic_DNA"/>
</dbReference>
<comment type="caution">
    <text evidence="2">The sequence shown here is derived from an EMBL/GenBank/DDBJ whole genome shotgun (WGS) entry which is preliminary data.</text>
</comment>